<accession>A0A0W0F4S6</accession>
<dbReference type="Proteomes" id="UP000054988">
    <property type="component" value="Unassembled WGS sequence"/>
</dbReference>
<dbReference type="AlphaFoldDB" id="A0A0W0F4S6"/>
<organism evidence="1 2">
    <name type="scientific">Moniliophthora roreri</name>
    <name type="common">Frosty pod rot fungus</name>
    <name type="synonym">Monilia roreri</name>
    <dbReference type="NCBI Taxonomy" id="221103"/>
    <lineage>
        <taxon>Eukaryota</taxon>
        <taxon>Fungi</taxon>
        <taxon>Dikarya</taxon>
        <taxon>Basidiomycota</taxon>
        <taxon>Agaricomycotina</taxon>
        <taxon>Agaricomycetes</taxon>
        <taxon>Agaricomycetidae</taxon>
        <taxon>Agaricales</taxon>
        <taxon>Marasmiineae</taxon>
        <taxon>Marasmiaceae</taxon>
        <taxon>Moniliophthora</taxon>
    </lineage>
</organism>
<protein>
    <submittedName>
        <fullName evidence="1">Uncharacterized protein</fullName>
    </submittedName>
</protein>
<proteinExistence type="predicted"/>
<name>A0A0W0F4S6_MONRR</name>
<reference evidence="1 2" key="1">
    <citation type="submission" date="2015-12" db="EMBL/GenBank/DDBJ databases">
        <title>Draft genome sequence of Moniliophthora roreri, the causal agent of frosty pod rot of cacao.</title>
        <authorList>
            <person name="Aime M.C."/>
            <person name="Diaz-Valderrama J.R."/>
            <person name="Kijpornyongpan T."/>
            <person name="Phillips-Mora W."/>
        </authorList>
    </citation>
    <scope>NUCLEOTIDE SEQUENCE [LARGE SCALE GENOMIC DNA]</scope>
    <source>
        <strain evidence="1 2">MCA 2952</strain>
    </source>
</reference>
<dbReference type="EMBL" id="LATX01002338">
    <property type="protein sequence ID" value="KTB31304.1"/>
    <property type="molecule type" value="Genomic_DNA"/>
</dbReference>
<sequence length="46" mass="5046">MPSSLPRVAVVVVVEKNLRSELILSAATLCLCNRNINQALESKMFS</sequence>
<evidence type="ECO:0000313" key="1">
    <source>
        <dbReference type="EMBL" id="KTB31304.1"/>
    </source>
</evidence>
<gene>
    <name evidence="1" type="ORF">WG66_16115</name>
</gene>
<comment type="caution">
    <text evidence="1">The sequence shown here is derived from an EMBL/GenBank/DDBJ whole genome shotgun (WGS) entry which is preliminary data.</text>
</comment>
<evidence type="ECO:0000313" key="2">
    <source>
        <dbReference type="Proteomes" id="UP000054988"/>
    </source>
</evidence>